<keyword evidence="5 7" id="KW-0472">Membrane</keyword>
<evidence type="ECO:0000256" key="2">
    <source>
        <dbReference type="ARBA" id="ARBA00022475"/>
    </source>
</evidence>
<reference evidence="10 11" key="1">
    <citation type="journal article" date="2014" name="Int. J. Syst. Evol. Microbiol.">
        <title>Oceanisphaera profunda sp. nov., a marine bacterium isolated from deep-sea sediment, and emended description of the genus Oceanisphaera.</title>
        <authorList>
            <person name="Xu Z."/>
            <person name="Zhang X.Y."/>
            <person name="Su H.N."/>
            <person name="Yu Z.C."/>
            <person name="Liu C."/>
            <person name="Li H."/>
            <person name="Chen X.L."/>
            <person name="Song X.Y."/>
            <person name="Xie B.B."/>
            <person name="Qin Q.L."/>
            <person name="Zhou B.C."/>
            <person name="Shi M."/>
            <person name="Huang Y."/>
            <person name="Zhang Y.Z."/>
        </authorList>
    </citation>
    <scope>NUCLEOTIDE SEQUENCE [LARGE SCALE GENOMIC DNA]</scope>
    <source>
        <strain evidence="10 11">SM1222</strain>
    </source>
</reference>
<evidence type="ECO:0000313" key="11">
    <source>
        <dbReference type="Proteomes" id="UP000243937"/>
    </source>
</evidence>
<sequence length="659" mass="72584">MRWVGIMWLHKLLRSNPAKWPTGRSIRMAIGVGTPLAVGILSGQMLFCLWVTLGVMMQSAGEGPGSYRSLFNRLLIVAPIGALGYFAGHLWALPYPLALAIGALLSFVAGILNSYGPAYSKGTLQALIGGTVAFGLAPDIHNVIPYWQVAALYLVGAAFYALLLGVEALIDRRRPQRQLLADYLMTLAQLASSCAKANDHSSRRLREQSRQAVIDQYEVLYTVLIDSRYAHSQSNQHHTAILQAGDGVFSAILAHHDASLLLANAHWLQQLSYAVRHKHALPSLPSNLAPNNRLVSRVNLLAASIELLDVTNAKTARSHDQRWNISALISTLWMNRYLKLSHLIVGPEVLKTAAKLSLCMTIAYSMKYWVQDDHWYWIPLTVALVMKPELGSVFVRAVLRIIGTAIGVLIGSAILILVPKGIGLLAILIALAACMPWAVLRSYALQSILLTPLVLILIDLTSPGMVNINYAGQRLIDTAIGGTIVLIFGYFIWSRSHERQLASSYQVAMQALADYLRGVCEPAATTLPSLRRDVYRQLSNLRSQLQKQLSEPPPASREATKWFPIIMAAERLADRVTIYADNWSTDDPLPQAGEVEALAQQMQSLMAGNVPLTAVLRPETVWQETVPDTEKPSQDDFLAEITSELMLLARLLHATTPRR</sequence>
<feature type="transmembrane region" description="Helical" evidence="7">
    <location>
        <begin position="474"/>
        <end position="493"/>
    </location>
</feature>
<dbReference type="InterPro" id="IPR032692">
    <property type="entry name" value="YccS_N"/>
</dbReference>
<dbReference type="AlphaFoldDB" id="A0A1Y0D873"/>
<keyword evidence="11" id="KW-1185">Reference proteome</keyword>
<dbReference type="EMBL" id="CP021377">
    <property type="protein sequence ID" value="ART83336.1"/>
    <property type="molecule type" value="Genomic_DNA"/>
</dbReference>
<evidence type="ECO:0000256" key="5">
    <source>
        <dbReference type="ARBA" id="ARBA00023136"/>
    </source>
</evidence>
<accession>A0A1Y0D873</accession>
<keyword evidence="2" id="KW-1003">Cell membrane</keyword>
<name>A0A1Y0D873_9GAMM</name>
<feature type="transmembrane region" description="Helical" evidence="7">
    <location>
        <begin position="447"/>
        <end position="468"/>
    </location>
</feature>
<proteinExistence type="inferred from homology"/>
<feature type="transmembrane region" description="Helical" evidence="7">
    <location>
        <begin position="70"/>
        <end position="87"/>
    </location>
</feature>
<feature type="transmembrane region" description="Helical" evidence="7">
    <location>
        <begin position="93"/>
        <end position="112"/>
    </location>
</feature>
<gene>
    <name evidence="10" type="ORF">CBP31_12475</name>
</gene>
<protein>
    <submittedName>
        <fullName evidence="10">Uncharacterized protein</fullName>
    </submittedName>
</protein>
<keyword evidence="4 7" id="KW-1133">Transmembrane helix</keyword>
<evidence type="ECO:0000259" key="9">
    <source>
        <dbReference type="Pfam" id="PF13515"/>
    </source>
</evidence>
<feature type="transmembrane region" description="Helical" evidence="7">
    <location>
        <begin position="36"/>
        <end position="58"/>
    </location>
</feature>
<feature type="transmembrane region" description="Helical" evidence="7">
    <location>
        <begin position="397"/>
        <end position="416"/>
    </location>
</feature>
<organism evidence="10 11">
    <name type="scientific">Oceanisphaera profunda</name>
    <dbReference type="NCBI Taxonomy" id="1416627"/>
    <lineage>
        <taxon>Bacteria</taxon>
        <taxon>Pseudomonadati</taxon>
        <taxon>Pseudomonadota</taxon>
        <taxon>Gammaproteobacteria</taxon>
        <taxon>Aeromonadales</taxon>
        <taxon>Aeromonadaceae</taxon>
        <taxon>Oceanisphaera</taxon>
    </lineage>
</organism>
<evidence type="ECO:0000256" key="3">
    <source>
        <dbReference type="ARBA" id="ARBA00022692"/>
    </source>
</evidence>
<feature type="domain" description="Integral membrane protein YccS N-terminal" evidence="8">
    <location>
        <begin position="92"/>
        <end position="217"/>
    </location>
</feature>
<evidence type="ECO:0000259" key="8">
    <source>
        <dbReference type="Pfam" id="PF12805"/>
    </source>
</evidence>
<dbReference type="PANTHER" id="PTHR30509">
    <property type="entry name" value="P-HYDROXYBENZOIC ACID EFFLUX PUMP SUBUNIT-RELATED"/>
    <property type="match status" value="1"/>
</dbReference>
<feature type="domain" description="Integral membrane bound transporter" evidence="9">
    <location>
        <begin position="363"/>
        <end position="488"/>
    </location>
</feature>
<evidence type="ECO:0000313" key="10">
    <source>
        <dbReference type="EMBL" id="ART83336.1"/>
    </source>
</evidence>
<dbReference type="Proteomes" id="UP000243937">
    <property type="component" value="Chromosome"/>
</dbReference>
<feature type="transmembrane region" description="Helical" evidence="7">
    <location>
        <begin position="422"/>
        <end position="440"/>
    </location>
</feature>
<evidence type="ECO:0000256" key="7">
    <source>
        <dbReference type="SAM" id="Phobius"/>
    </source>
</evidence>
<dbReference type="KEGG" id="opf:CBP31_12475"/>
<dbReference type="PANTHER" id="PTHR30509:SF9">
    <property type="entry name" value="MULTIDRUG RESISTANCE PROTEIN MDTO"/>
    <property type="match status" value="1"/>
</dbReference>
<feature type="transmembrane region" description="Helical" evidence="7">
    <location>
        <begin position="150"/>
        <end position="170"/>
    </location>
</feature>
<dbReference type="Pfam" id="PF13515">
    <property type="entry name" value="FUSC_2"/>
    <property type="match status" value="1"/>
</dbReference>
<dbReference type="Pfam" id="PF12805">
    <property type="entry name" value="FUSC-like"/>
    <property type="match status" value="1"/>
</dbReference>
<comment type="subcellular location">
    <subcellularLocation>
        <location evidence="1">Cell membrane</location>
        <topology evidence="1">Multi-pass membrane protein</topology>
    </subcellularLocation>
</comment>
<evidence type="ECO:0000256" key="4">
    <source>
        <dbReference type="ARBA" id="ARBA00022989"/>
    </source>
</evidence>
<dbReference type="InterPro" id="IPR049453">
    <property type="entry name" value="Memb_transporter_dom"/>
</dbReference>
<evidence type="ECO:0000256" key="6">
    <source>
        <dbReference type="ARBA" id="ARBA00043993"/>
    </source>
</evidence>
<comment type="similarity">
    <text evidence="6">Belongs to the YccS/YhfK family.</text>
</comment>
<evidence type="ECO:0000256" key="1">
    <source>
        <dbReference type="ARBA" id="ARBA00004651"/>
    </source>
</evidence>
<keyword evidence="3 7" id="KW-0812">Transmembrane</keyword>
<dbReference type="GO" id="GO:0005886">
    <property type="term" value="C:plasma membrane"/>
    <property type="evidence" value="ECO:0007669"/>
    <property type="project" value="UniProtKB-SubCell"/>
</dbReference>